<evidence type="ECO:0000313" key="10">
    <source>
        <dbReference type="Proteomes" id="UP000520770"/>
    </source>
</evidence>
<evidence type="ECO:0000256" key="5">
    <source>
        <dbReference type="SAM" id="Phobius"/>
    </source>
</evidence>
<organism evidence="9 12">
    <name type="scientific">Aliirhizobium cellulosilyticum</name>
    <dbReference type="NCBI Taxonomy" id="393664"/>
    <lineage>
        <taxon>Bacteria</taxon>
        <taxon>Pseudomonadati</taxon>
        <taxon>Pseudomonadota</taxon>
        <taxon>Alphaproteobacteria</taxon>
        <taxon>Hyphomicrobiales</taxon>
        <taxon>Rhizobiaceae</taxon>
        <taxon>Aliirhizobium</taxon>
    </lineage>
</organism>
<dbReference type="EMBL" id="JACIGY010000002">
    <property type="protein sequence ID" value="MBB4411442.1"/>
    <property type="molecule type" value="Genomic_DNA"/>
</dbReference>
<dbReference type="AlphaFoldDB" id="A0A7W6UZ65"/>
<feature type="transmembrane region" description="Helical" evidence="5">
    <location>
        <begin position="457"/>
        <end position="477"/>
    </location>
</feature>
<feature type="transmembrane region" description="Helical" evidence="5">
    <location>
        <begin position="291"/>
        <end position="311"/>
    </location>
</feature>
<comment type="caution">
    <text evidence="9">The sequence shown here is derived from an EMBL/GenBank/DDBJ whole genome shotgun (WGS) entry which is preliminary data.</text>
</comment>
<keyword evidence="4 5" id="KW-0472">Membrane</keyword>
<dbReference type="SUPFAM" id="SSF103473">
    <property type="entry name" value="MFS general substrate transporter"/>
    <property type="match status" value="1"/>
</dbReference>
<protein>
    <submittedName>
        <fullName evidence="9">MFS family permease</fullName>
    </submittedName>
</protein>
<feature type="transmembrane region" description="Helical" evidence="5">
    <location>
        <begin position="380"/>
        <end position="397"/>
    </location>
</feature>
<evidence type="ECO:0000313" key="8">
    <source>
        <dbReference type="EMBL" id="MBB4411442.1"/>
    </source>
</evidence>
<dbReference type="InterPro" id="IPR036259">
    <property type="entry name" value="MFS_trans_sf"/>
</dbReference>
<name>A0A7W6UZ65_9HYPH</name>
<evidence type="ECO:0000313" key="12">
    <source>
        <dbReference type="Proteomes" id="UP000576087"/>
    </source>
</evidence>
<dbReference type="RefSeq" id="WP_183822673.1">
    <property type="nucleotide sequence ID" value="NZ_JACIGW010000002.1"/>
</dbReference>
<dbReference type="Proteomes" id="UP000576087">
    <property type="component" value="Unassembled WGS sequence"/>
</dbReference>
<dbReference type="Pfam" id="PF07690">
    <property type="entry name" value="MFS_1"/>
    <property type="match status" value="1"/>
</dbReference>
<feature type="transmembrane region" description="Helical" evidence="5">
    <location>
        <begin position="128"/>
        <end position="151"/>
    </location>
</feature>
<accession>A0A7W6UZ65</accession>
<keyword evidence="11" id="KW-1185">Reference proteome</keyword>
<evidence type="ECO:0000313" key="7">
    <source>
        <dbReference type="EMBL" id="MBB4348205.1"/>
    </source>
</evidence>
<proteinExistence type="predicted"/>
<dbReference type="EMBL" id="JACIGW010000002">
    <property type="protein sequence ID" value="MBB4348205.1"/>
    <property type="molecule type" value="Genomic_DNA"/>
</dbReference>
<feature type="transmembrane region" description="Helical" evidence="5">
    <location>
        <begin position="417"/>
        <end position="437"/>
    </location>
</feature>
<gene>
    <name evidence="8" type="ORF">GGE31_001947</name>
    <name evidence="7" type="ORF">GGE33_001947</name>
    <name evidence="9" type="ORF">GGE35_001947</name>
</gene>
<dbReference type="PANTHER" id="PTHR23501">
    <property type="entry name" value="MAJOR FACILITATOR SUPERFAMILY"/>
    <property type="match status" value="1"/>
</dbReference>
<dbReference type="PANTHER" id="PTHR23501:SF154">
    <property type="entry name" value="MULTIDRUG-EFFLUX TRANSPORTER RV1634-RELATED"/>
    <property type="match status" value="1"/>
</dbReference>
<evidence type="ECO:0000313" key="9">
    <source>
        <dbReference type="EMBL" id="MBB4446131.1"/>
    </source>
</evidence>
<feature type="transmembrane region" description="Helical" evidence="5">
    <location>
        <begin position="249"/>
        <end position="270"/>
    </location>
</feature>
<evidence type="ECO:0000256" key="3">
    <source>
        <dbReference type="ARBA" id="ARBA00022989"/>
    </source>
</evidence>
<feature type="transmembrane region" description="Helical" evidence="5">
    <location>
        <begin position="105"/>
        <end position="122"/>
    </location>
</feature>
<feature type="transmembrane region" description="Helical" evidence="5">
    <location>
        <begin position="323"/>
        <end position="342"/>
    </location>
</feature>
<dbReference type="Proteomes" id="UP000520770">
    <property type="component" value="Unassembled WGS sequence"/>
</dbReference>
<evidence type="ECO:0000259" key="6">
    <source>
        <dbReference type="PROSITE" id="PS50850"/>
    </source>
</evidence>
<dbReference type="InterPro" id="IPR011701">
    <property type="entry name" value="MFS"/>
</dbReference>
<evidence type="ECO:0000256" key="2">
    <source>
        <dbReference type="ARBA" id="ARBA00022692"/>
    </source>
</evidence>
<feature type="transmembrane region" description="Helical" evidence="5">
    <location>
        <begin position="223"/>
        <end position="243"/>
    </location>
</feature>
<feature type="transmembrane region" description="Helical" evidence="5">
    <location>
        <begin position="41"/>
        <end position="62"/>
    </location>
</feature>
<evidence type="ECO:0000256" key="4">
    <source>
        <dbReference type="ARBA" id="ARBA00023136"/>
    </source>
</evidence>
<keyword evidence="3 5" id="KW-1133">Transmembrane helix</keyword>
<evidence type="ECO:0000313" key="11">
    <source>
        <dbReference type="Proteomes" id="UP000524535"/>
    </source>
</evidence>
<dbReference type="Gene3D" id="1.20.1250.20">
    <property type="entry name" value="MFS general substrate transporter like domains"/>
    <property type="match status" value="2"/>
</dbReference>
<keyword evidence="2 5" id="KW-0812">Transmembrane</keyword>
<feature type="transmembrane region" description="Helical" evidence="5">
    <location>
        <begin position="354"/>
        <end position="374"/>
    </location>
</feature>
<dbReference type="PROSITE" id="PS50850">
    <property type="entry name" value="MFS"/>
    <property type="match status" value="1"/>
</dbReference>
<reference evidence="10 11" key="1">
    <citation type="submission" date="2020-08" db="EMBL/GenBank/DDBJ databases">
        <title>Genomic Encyclopedia of Type Strains, Phase IV (KMG-V): Genome sequencing to study the core and pangenomes of soil and plant-associated prokaryotes.</title>
        <authorList>
            <person name="Whitman W."/>
        </authorList>
    </citation>
    <scope>NUCLEOTIDE SEQUENCE [LARGE SCALE GENOMIC DNA]</scope>
    <source>
        <strain evidence="8 11">SEMIA 444</strain>
        <strain evidence="7 10">SEMIA 448</strain>
        <strain evidence="9 12">SEMIA 452</strain>
    </source>
</reference>
<comment type="subcellular location">
    <subcellularLocation>
        <location evidence="1">Membrane</location>
        <topology evidence="1">Multi-pass membrane protein</topology>
    </subcellularLocation>
</comment>
<dbReference type="GO" id="GO:0022857">
    <property type="term" value="F:transmembrane transporter activity"/>
    <property type="evidence" value="ECO:0007669"/>
    <property type="project" value="InterPro"/>
</dbReference>
<feature type="transmembrane region" description="Helical" evidence="5">
    <location>
        <begin position="191"/>
        <end position="211"/>
    </location>
</feature>
<feature type="transmembrane region" description="Helical" evidence="5">
    <location>
        <begin position="163"/>
        <end position="185"/>
    </location>
</feature>
<dbReference type="Proteomes" id="UP000524535">
    <property type="component" value="Unassembled WGS sequence"/>
</dbReference>
<sequence length="482" mass="50071">MTELIGERDGPMGDIRRDGAPAEDEALGYASLLSGESGRMLALISSGIGLHAFNQFAIVAAMPLAAAELGGRDWYSWVYSLYFIGSIAGGTAAASIRDLLGVRRALALSSLFFALGGLNAFVAPDFGWIVFGRFLQGVSDGLIVAICYSLIPANFSSSLIARVFAVEATVWAVTALLGPLIGGLMTEAISWRFSFLAVTPFLLTLVLFTFLTEPKTGEGRAASFAPVSVGLCVVTALIFAFSSASGQPIWQATLLVFGILSLLSVVTLDGRFGSPLFPVGTFRSGSVLGRAFAMLFLMSAGHSAGSTYLALLVSEVFRLSPAVVGYIVVTMALVWSVVAMFASRYEAFAWRHATMWLGPLFHLSGFIALAIAIGLQSLPLVIFGQILIGIGFGLAWANVNEAAMSAAEGAERDRASALLPTMSTAGYAVGAALSGTIATATGLTASLATGTAGDTAAWLYGTAALGALVSFVLGFGVKLKST</sequence>
<dbReference type="EMBL" id="JACIHM010000002">
    <property type="protein sequence ID" value="MBB4446131.1"/>
    <property type="molecule type" value="Genomic_DNA"/>
</dbReference>
<feature type="transmembrane region" description="Helical" evidence="5">
    <location>
        <begin position="74"/>
        <end position="93"/>
    </location>
</feature>
<dbReference type="InterPro" id="IPR020846">
    <property type="entry name" value="MFS_dom"/>
</dbReference>
<dbReference type="GO" id="GO:0005886">
    <property type="term" value="C:plasma membrane"/>
    <property type="evidence" value="ECO:0007669"/>
    <property type="project" value="TreeGrafter"/>
</dbReference>
<feature type="domain" description="Major facilitator superfamily (MFS) profile" evidence="6">
    <location>
        <begin position="40"/>
        <end position="478"/>
    </location>
</feature>
<evidence type="ECO:0000256" key="1">
    <source>
        <dbReference type="ARBA" id="ARBA00004141"/>
    </source>
</evidence>